<keyword evidence="7" id="KW-1185">Reference proteome</keyword>
<gene>
    <name evidence="6" type="primary">Acey_s0287.g1431</name>
    <name evidence="6" type="synonym">Acey-K10B2.4</name>
    <name evidence="6" type="ORF">Y032_0287g1431</name>
</gene>
<evidence type="ECO:0000256" key="4">
    <source>
        <dbReference type="ARBA" id="ARBA00022989"/>
    </source>
</evidence>
<keyword evidence="4" id="KW-1133">Transmembrane helix</keyword>
<keyword evidence="3" id="KW-0812">Transmembrane</keyword>
<evidence type="ECO:0000256" key="3">
    <source>
        <dbReference type="ARBA" id="ARBA00022692"/>
    </source>
</evidence>
<dbReference type="GO" id="GO:0045048">
    <property type="term" value="P:protein insertion into ER membrane"/>
    <property type="evidence" value="ECO:0007669"/>
    <property type="project" value="InterPro"/>
</dbReference>
<dbReference type="InterPro" id="IPR005351">
    <property type="entry name" value="ASTER"/>
</dbReference>
<evidence type="ECO:0000256" key="2">
    <source>
        <dbReference type="ARBA" id="ARBA00009066"/>
    </source>
</evidence>
<proteinExistence type="inferred from homology"/>
<evidence type="ECO:0000313" key="6">
    <source>
        <dbReference type="EMBL" id="EYB85951.1"/>
    </source>
</evidence>
<evidence type="ECO:0000256" key="1">
    <source>
        <dbReference type="ARBA" id="ARBA00004370"/>
    </source>
</evidence>
<name>A0A016S658_9BILA</name>
<protein>
    <submittedName>
        <fullName evidence="6">Uncharacterized protein</fullName>
    </submittedName>
</protein>
<comment type="similarity">
    <text evidence="2">Belongs to the Asterix family.</text>
</comment>
<accession>A0A016S658</accession>
<evidence type="ECO:0000313" key="7">
    <source>
        <dbReference type="Proteomes" id="UP000024635"/>
    </source>
</evidence>
<dbReference type="STRING" id="53326.A0A016S658"/>
<dbReference type="AlphaFoldDB" id="A0A016S658"/>
<keyword evidence="5" id="KW-0472">Membrane</keyword>
<dbReference type="Pfam" id="PF03669">
    <property type="entry name" value="ASTER"/>
    <property type="match status" value="1"/>
</dbReference>
<evidence type="ECO:0000256" key="5">
    <source>
        <dbReference type="ARBA" id="ARBA00023136"/>
    </source>
</evidence>
<dbReference type="PANTHER" id="PTHR13193">
    <property type="entry name" value="CGI-140"/>
    <property type="match status" value="1"/>
</dbReference>
<dbReference type="OrthoDB" id="284718at2759"/>
<comment type="caution">
    <text evidence="6">The sequence shown here is derived from an EMBL/GenBank/DDBJ whole genome shotgun (WGS) entry which is preliminary data.</text>
</comment>
<dbReference type="Proteomes" id="UP000024635">
    <property type="component" value="Unassembled WGS sequence"/>
</dbReference>
<dbReference type="EMBL" id="JARK01001623">
    <property type="protein sequence ID" value="EYB85951.1"/>
    <property type="molecule type" value="Genomic_DNA"/>
</dbReference>
<dbReference type="GO" id="GO:0044183">
    <property type="term" value="F:protein folding chaperone"/>
    <property type="evidence" value="ECO:0007669"/>
    <property type="project" value="InterPro"/>
</dbReference>
<organism evidence="6 7">
    <name type="scientific">Ancylostoma ceylanicum</name>
    <dbReference type="NCBI Taxonomy" id="53326"/>
    <lineage>
        <taxon>Eukaryota</taxon>
        <taxon>Metazoa</taxon>
        <taxon>Ecdysozoa</taxon>
        <taxon>Nematoda</taxon>
        <taxon>Chromadorea</taxon>
        <taxon>Rhabditida</taxon>
        <taxon>Rhabditina</taxon>
        <taxon>Rhabditomorpha</taxon>
        <taxon>Strongyloidea</taxon>
        <taxon>Ancylostomatidae</taxon>
        <taxon>Ancylostomatinae</taxon>
        <taxon>Ancylostoma</taxon>
    </lineage>
</organism>
<reference evidence="7" key="1">
    <citation type="journal article" date="2015" name="Nat. Genet.">
        <title>The genome and transcriptome of the zoonotic hookworm Ancylostoma ceylanicum identify infection-specific gene families.</title>
        <authorList>
            <person name="Schwarz E.M."/>
            <person name="Hu Y."/>
            <person name="Antoshechkin I."/>
            <person name="Miller M.M."/>
            <person name="Sternberg P.W."/>
            <person name="Aroian R.V."/>
        </authorList>
    </citation>
    <scope>NUCLEOTIDE SEQUENCE</scope>
    <source>
        <strain evidence="7">HY135</strain>
    </source>
</reference>
<dbReference type="GO" id="GO:0005789">
    <property type="term" value="C:endoplasmic reticulum membrane"/>
    <property type="evidence" value="ECO:0007669"/>
    <property type="project" value="InterPro"/>
</dbReference>
<comment type="subcellular location">
    <subcellularLocation>
        <location evidence="1">Membrane</location>
    </subcellularLocation>
</comment>
<dbReference type="PANTHER" id="PTHR13193:SF0">
    <property type="entry name" value="PAT COMPLEX SUBUNIT ASTERIX"/>
    <property type="match status" value="1"/>
</dbReference>
<sequence length="167" mass="19340">MQSQPDPRRPNRIVRFKAADPQSNNAITDDPLPEYMNVLGMIFSMCGLMMRMKWCAWMALLCSCVSFANTRSSDDAKQIVSSFMYTRIHFRRVFHGNWLLRHVHFELNNYEQQTHVSHLPVGCAFRLGRRHELPPKSSANHSSVGFLYVICDNHCGRTYAAPFIYLL</sequence>